<protein>
    <recommendedName>
        <fullName evidence="8">Transcription factor domain-containing protein</fullName>
    </recommendedName>
</protein>
<gene>
    <name evidence="6" type="ORF">TCE0_013r01188</name>
</gene>
<dbReference type="EMBL" id="DF933809">
    <property type="protein sequence ID" value="GAM33930.1"/>
    <property type="molecule type" value="Genomic_DNA"/>
</dbReference>
<evidence type="ECO:0000256" key="5">
    <source>
        <dbReference type="ARBA" id="ARBA00023242"/>
    </source>
</evidence>
<keyword evidence="2" id="KW-0862">Zinc</keyword>
<accession>A0A698XLS3</accession>
<dbReference type="Proteomes" id="UP000053095">
    <property type="component" value="Unassembled WGS sequence"/>
</dbReference>
<evidence type="ECO:0000256" key="1">
    <source>
        <dbReference type="ARBA" id="ARBA00022723"/>
    </source>
</evidence>
<evidence type="ECO:0000256" key="4">
    <source>
        <dbReference type="ARBA" id="ARBA00023163"/>
    </source>
</evidence>
<organism evidence="6 7">
    <name type="scientific">Talaromyces pinophilus</name>
    <name type="common">Penicillium pinophilum</name>
    <dbReference type="NCBI Taxonomy" id="128442"/>
    <lineage>
        <taxon>Eukaryota</taxon>
        <taxon>Fungi</taxon>
        <taxon>Dikarya</taxon>
        <taxon>Ascomycota</taxon>
        <taxon>Pezizomycotina</taxon>
        <taxon>Eurotiomycetes</taxon>
        <taxon>Eurotiomycetidae</taxon>
        <taxon>Eurotiales</taxon>
        <taxon>Trichocomaceae</taxon>
        <taxon>Talaromyces</taxon>
        <taxon>Talaromyces sect. Talaromyces</taxon>
    </lineage>
</organism>
<keyword evidence="7" id="KW-1185">Reference proteome</keyword>
<evidence type="ECO:0000313" key="6">
    <source>
        <dbReference type="EMBL" id="GAM33930.1"/>
    </source>
</evidence>
<keyword evidence="3" id="KW-0805">Transcription regulation</keyword>
<keyword evidence="4" id="KW-0804">Transcription</keyword>
<dbReference type="PANTHER" id="PTHR47660">
    <property type="entry name" value="TRANSCRIPTION FACTOR WITH C2H2 AND ZN(2)-CYS(6) DNA BINDING DOMAIN (EUROFUNG)-RELATED-RELATED"/>
    <property type="match status" value="1"/>
</dbReference>
<keyword evidence="5" id="KW-0539">Nucleus</keyword>
<keyword evidence="1" id="KW-0479">Metal-binding</keyword>
<evidence type="ECO:0000256" key="3">
    <source>
        <dbReference type="ARBA" id="ARBA00023015"/>
    </source>
</evidence>
<reference evidence="7" key="1">
    <citation type="journal article" date="2015" name="Genome Announc.">
        <title>Draft genome sequence of Talaromyces cellulolyticus strain Y-94, a source of lignocellulosic biomass-degrading enzymes.</title>
        <authorList>
            <person name="Fujii T."/>
            <person name="Koike H."/>
            <person name="Sawayama S."/>
            <person name="Yano S."/>
            <person name="Inoue H."/>
        </authorList>
    </citation>
    <scope>NUCLEOTIDE SEQUENCE [LARGE SCALE GENOMIC DNA]</scope>
    <source>
        <strain evidence="7">Y-94</strain>
    </source>
</reference>
<name>A0A698XLS3_TALPI</name>
<proteinExistence type="predicted"/>
<evidence type="ECO:0008006" key="8">
    <source>
        <dbReference type="Google" id="ProtNLM"/>
    </source>
</evidence>
<dbReference type="PANTHER" id="PTHR47660:SF2">
    <property type="entry name" value="TRANSCRIPTION FACTOR WITH C2H2 AND ZN(2)-CYS(6) DNA BINDING DOMAIN (EUROFUNG)"/>
    <property type="match status" value="1"/>
</dbReference>
<dbReference type="AlphaFoldDB" id="A0A698XLS3"/>
<sequence>MTNSWMFSPGHQFPGWLVDEEFDLSALCANIPPSGISLSMDWSGQGFFTSDKLQMNDSSDANIIIEAPSDIIAESKEEKVKRSWFTYLGPERSGQVTPDGTATDNLRAASIYRFSGINHSKPMNKTLQLTITESMHTNVFYEIPSDISYCACTDISAICKAVFAVDIDMFSGKSVSGITWEMYFVRGAPEALAMTQAALLGQTFAMLSGNPRHIVLFQTFHGTLIAWARRQNMFNQDMEAIYPKGMQADNEASWRRWIYGEEKRRVAVGLRIHDSESAELFMTEPFLRCSAAAAAIASDELWTAPTSTAWVHALDERRHQQLVNSEYSPPLSMDQTEGDVTAPTTYPTFALYAFLEGKTSQIMERVSLQESLKRISQDATPALITVYNKRFRQHSQSDDFSLKALWHSIFIILYCNMNQLECAIGREGYEKAQDHLQYATTWASSLDGHRCAIHAALILRHLQRIPIGQEPGIHVPRLIYRSALVWYAYTRFGRDDGSTSSTDGLNFPELNGTGIDAARVLFAANGFKKSRPATSESSTLFHLIDLLARLGHWGISQKMVSLFSVLVHNHDV</sequence>
<dbReference type="GO" id="GO:0046872">
    <property type="term" value="F:metal ion binding"/>
    <property type="evidence" value="ECO:0007669"/>
    <property type="project" value="UniProtKB-KW"/>
</dbReference>
<evidence type="ECO:0000256" key="2">
    <source>
        <dbReference type="ARBA" id="ARBA00022833"/>
    </source>
</evidence>
<evidence type="ECO:0000313" key="7">
    <source>
        <dbReference type="Proteomes" id="UP000053095"/>
    </source>
</evidence>